<dbReference type="Proteomes" id="UP001497516">
    <property type="component" value="Chromosome 6"/>
</dbReference>
<feature type="region of interest" description="Disordered" evidence="1">
    <location>
        <begin position="1"/>
        <end position="21"/>
    </location>
</feature>
<organism evidence="2 3">
    <name type="scientific">Linum trigynum</name>
    <dbReference type="NCBI Taxonomy" id="586398"/>
    <lineage>
        <taxon>Eukaryota</taxon>
        <taxon>Viridiplantae</taxon>
        <taxon>Streptophyta</taxon>
        <taxon>Embryophyta</taxon>
        <taxon>Tracheophyta</taxon>
        <taxon>Spermatophyta</taxon>
        <taxon>Magnoliopsida</taxon>
        <taxon>eudicotyledons</taxon>
        <taxon>Gunneridae</taxon>
        <taxon>Pentapetalae</taxon>
        <taxon>rosids</taxon>
        <taxon>fabids</taxon>
        <taxon>Malpighiales</taxon>
        <taxon>Linaceae</taxon>
        <taxon>Linum</taxon>
    </lineage>
</organism>
<sequence length="140" mass="15388">MVPLPEASSALPTWSPYPRPSRWSTWCPQPWYPYPGPFRLSAWYPKPVLSLGTLTRCHPAHRLLGTLIRGHPAYRLSGGHPAHQLPLSGAIPPIGLVSSAFGLVPLPGTIPLVDLVSLVQDRLTLPCMGPQRWSTWCPQS</sequence>
<gene>
    <name evidence="2" type="ORF">LTRI10_LOCUS32437</name>
</gene>
<protein>
    <submittedName>
        <fullName evidence="2">Uncharacterized protein</fullName>
    </submittedName>
</protein>
<dbReference type="EMBL" id="OZ034819">
    <property type="protein sequence ID" value="CAL1391743.1"/>
    <property type="molecule type" value="Genomic_DNA"/>
</dbReference>
<evidence type="ECO:0000313" key="2">
    <source>
        <dbReference type="EMBL" id="CAL1391743.1"/>
    </source>
</evidence>
<evidence type="ECO:0000313" key="3">
    <source>
        <dbReference type="Proteomes" id="UP001497516"/>
    </source>
</evidence>
<reference evidence="2 3" key="1">
    <citation type="submission" date="2024-04" db="EMBL/GenBank/DDBJ databases">
        <authorList>
            <person name="Fracassetti M."/>
        </authorList>
    </citation>
    <scope>NUCLEOTIDE SEQUENCE [LARGE SCALE GENOMIC DNA]</scope>
</reference>
<dbReference type="AlphaFoldDB" id="A0AAV2F0D2"/>
<name>A0AAV2F0D2_9ROSI</name>
<evidence type="ECO:0000256" key="1">
    <source>
        <dbReference type="SAM" id="MobiDB-lite"/>
    </source>
</evidence>
<proteinExistence type="predicted"/>
<accession>A0AAV2F0D2</accession>
<keyword evidence="3" id="KW-1185">Reference proteome</keyword>